<dbReference type="SUPFAM" id="SSF53850">
    <property type="entry name" value="Periplasmic binding protein-like II"/>
    <property type="match status" value="1"/>
</dbReference>
<organism evidence="6 7">
    <name type="scientific">Halocatena pleomorpha</name>
    <dbReference type="NCBI Taxonomy" id="1785090"/>
    <lineage>
        <taxon>Archaea</taxon>
        <taxon>Methanobacteriati</taxon>
        <taxon>Methanobacteriota</taxon>
        <taxon>Stenosarchaea group</taxon>
        <taxon>Halobacteria</taxon>
        <taxon>Halobacteriales</taxon>
        <taxon>Natronomonadaceae</taxon>
        <taxon>Halocatena</taxon>
    </lineage>
</organism>
<dbReference type="PANTHER" id="PTHR30290:SF9">
    <property type="entry name" value="OLIGOPEPTIDE-BINDING PROTEIN APPA"/>
    <property type="match status" value="1"/>
</dbReference>
<dbReference type="Gene3D" id="3.10.105.10">
    <property type="entry name" value="Dipeptide-binding Protein, Domain 3"/>
    <property type="match status" value="1"/>
</dbReference>
<dbReference type="InterPro" id="IPR000914">
    <property type="entry name" value="SBP_5_dom"/>
</dbReference>
<comment type="similarity">
    <text evidence="1">Belongs to the bacterial solute-binding protein 5 family.</text>
</comment>
<feature type="region of interest" description="Disordered" evidence="4">
    <location>
        <begin position="560"/>
        <end position="592"/>
    </location>
</feature>
<evidence type="ECO:0000313" key="6">
    <source>
        <dbReference type="EMBL" id="RRJ29444.1"/>
    </source>
</evidence>
<dbReference type="PROSITE" id="PS51318">
    <property type="entry name" value="TAT"/>
    <property type="match status" value="1"/>
</dbReference>
<dbReference type="RefSeq" id="WP_124955433.1">
    <property type="nucleotide sequence ID" value="NZ_RRCH01000028.1"/>
</dbReference>
<dbReference type="EMBL" id="RRCH01000028">
    <property type="protein sequence ID" value="RRJ29444.1"/>
    <property type="molecule type" value="Genomic_DNA"/>
</dbReference>
<comment type="caution">
    <text evidence="6">The sequence shown here is derived from an EMBL/GenBank/DDBJ whole genome shotgun (WGS) entry which is preliminary data.</text>
</comment>
<dbReference type="InterPro" id="IPR039424">
    <property type="entry name" value="SBP_5"/>
</dbReference>
<dbReference type="Proteomes" id="UP000282322">
    <property type="component" value="Unassembled WGS sequence"/>
</dbReference>
<evidence type="ECO:0000256" key="3">
    <source>
        <dbReference type="ARBA" id="ARBA00022729"/>
    </source>
</evidence>
<dbReference type="Gene3D" id="3.40.190.10">
    <property type="entry name" value="Periplasmic binding protein-like II"/>
    <property type="match status" value="1"/>
</dbReference>
<dbReference type="GO" id="GO:0015833">
    <property type="term" value="P:peptide transport"/>
    <property type="evidence" value="ECO:0007669"/>
    <property type="project" value="TreeGrafter"/>
</dbReference>
<evidence type="ECO:0000313" key="7">
    <source>
        <dbReference type="Proteomes" id="UP000282322"/>
    </source>
</evidence>
<evidence type="ECO:0000259" key="5">
    <source>
        <dbReference type="Pfam" id="PF00496"/>
    </source>
</evidence>
<sequence length="592" mass="66178">MNKDHRHLSRRTFIGASGAALTTALAGCLGDSGSETSTFATAFEGGRPPTEVHFNPWNPSNYAQTYSIYWIQHTTSAHGDGSVSSSFFEKLSVDGAEVTIKFPTDWGYWNGDDITAEDYLVEAEIDRYQDPEGSPIKSHELIDDYTVRRTYKNEVSPTVAKLNAGYGMAAPKSVFRKYLERYRDATTKSERQAVTDDLLKMTISTETFVEEGLGSSLFKIEDFNSSETLAVKQDDHPWSDRTNIEELRVLPNVESGTQVEQLEKSNELDMTQYITENQRSEYPDNLENVYKLSHYNCQKYILNWNNEHLGNRSVRRAIIAAIDIPSIVNAATQTGMLASPTQVQTGIRETIEDMYLGKGFTDQLIQYPVKADKERARTHMEDANYSMTDGTWVSPDGTAISFDIITQSAVSQSQPTKVFSDQLNEFGMETNMNAIGQDYYSKLQEWEFDIAWIWHVALPFWHPTAYFSNNFYGILAGDPDSGTDTGPTGVPFSTEIPKEVGAETVGSNGVQINPAQLMNDLNAASSAEETKTITRKLVRWVNFDLPSIIHMQENRGFGGDVSNFSFPNPDETRLDRPNPGPWALTSGLISAK</sequence>
<reference evidence="6 7" key="1">
    <citation type="submission" date="2018-11" db="EMBL/GenBank/DDBJ databases">
        <title>Taxonoimc description of Halomarina strain SPP-AMP-1.</title>
        <authorList>
            <person name="Pal Y."/>
            <person name="Srinivasana K."/>
            <person name="Verma A."/>
            <person name="Kumar P."/>
        </authorList>
    </citation>
    <scope>NUCLEOTIDE SEQUENCE [LARGE SCALE GENOMIC DNA]</scope>
    <source>
        <strain evidence="6 7">SPP-AMP-1</strain>
    </source>
</reference>
<keyword evidence="7" id="KW-1185">Reference proteome</keyword>
<evidence type="ECO:0000256" key="4">
    <source>
        <dbReference type="SAM" id="MobiDB-lite"/>
    </source>
</evidence>
<protein>
    <submittedName>
        <fullName evidence="6">ABC transporter substrate-binding protein</fullName>
    </submittedName>
</protein>
<dbReference type="PANTHER" id="PTHR30290">
    <property type="entry name" value="PERIPLASMIC BINDING COMPONENT OF ABC TRANSPORTER"/>
    <property type="match status" value="1"/>
</dbReference>
<keyword evidence="2" id="KW-0813">Transport</keyword>
<name>A0A3P3R7U7_9EURY</name>
<proteinExistence type="inferred from homology"/>
<dbReference type="GO" id="GO:1904680">
    <property type="term" value="F:peptide transmembrane transporter activity"/>
    <property type="evidence" value="ECO:0007669"/>
    <property type="project" value="TreeGrafter"/>
</dbReference>
<feature type="domain" description="Solute-binding protein family 5" evidence="5">
    <location>
        <begin position="90"/>
        <end position="470"/>
    </location>
</feature>
<accession>A0A3P3R7U7</accession>
<dbReference type="Pfam" id="PF00496">
    <property type="entry name" value="SBP_bac_5"/>
    <property type="match status" value="1"/>
</dbReference>
<dbReference type="AlphaFoldDB" id="A0A3P3R7U7"/>
<dbReference type="InterPro" id="IPR006311">
    <property type="entry name" value="TAT_signal"/>
</dbReference>
<dbReference type="PROSITE" id="PS51257">
    <property type="entry name" value="PROKAR_LIPOPROTEIN"/>
    <property type="match status" value="1"/>
</dbReference>
<evidence type="ECO:0000256" key="2">
    <source>
        <dbReference type="ARBA" id="ARBA00022448"/>
    </source>
</evidence>
<evidence type="ECO:0000256" key="1">
    <source>
        <dbReference type="ARBA" id="ARBA00005695"/>
    </source>
</evidence>
<dbReference type="OrthoDB" id="233597at2157"/>
<keyword evidence="3" id="KW-0732">Signal</keyword>
<gene>
    <name evidence="6" type="ORF">EIK79_12440</name>
</gene>